<protein>
    <recommendedName>
        <fullName evidence="6">SURF1-like protein</fullName>
    </recommendedName>
</protein>
<dbReference type="Proteomes" id="UP000272010">
    <property type="component" value="Plasmid pYEE2"/>
</dbReference>
<accession>A0A386UUJ6</accession>
<gene>
    <name evidence="7" type="ORF">PY32053_04033</name>
</gene>
<comment type="similarity">
    <text evidence="2 6">Belongs to the SURF1 family.</text>
</comment>
<keyword evidence="5 6" id="KW-0472">Membrane</keyword>
<dbReference type="PANTHER" id="PTHR23427:SF2">
    <property type="entry name" value="SURFEIT LOCUS PROTEIN 1"/>
    <property type="match status" value="1"/>
</dbReference>
<evidence type="ECO:0000256" key="1">
    <source>
        <dbReference type="ARBA" id="ARBA00004370"/>
    </source>
</evidence>
<reference evidence="8" key="1">
    <citation type="submission" date="2018-07" db="EMBL/GenBank/DDBJ databases">
        <title>Genome Structure of the Opportunistic Pathogen Paracoccus yeei (Alphaproteobacteria) and Identification of Putative Virulence Factors.</title>
        <authorList>
            <person name="Lasek R."/>
            <person name="Szuplewska M."/>
            <person name="Mitura M."/>
            <person name="Decewicz P."/>
            <person name="Chmielowska C."/>
            <person name="Pawlot A."/>
            <person name="Sentkowska D."/>
            <person name="Czarnecki J."/>
            <person name="Bartosik D."/>
        </authorList>
    </citation>
    <scope>NUCLEOTIDE SEQUENCE [LARGE SCALE GENOMIC DNA]</scope>
    <source>
        <strain evidence="8">CCUG 32053</strain>
        <plasmid evidence="8">pyee2</plasmid>
    </source>
</reference>
<keyword evidence="6" id="KW-1003">Cell membrane</keyword>
<feature type="transmembrane region" description="Helical" evidence="6">
    <location>
        <begin position="15"/>
        <end position="37"/>
    </location>
</feature>
<organism evidence="7 8">
    <name type="scientific">Paracoccus yeei</name>
    <dbReference type="NCBI Taxonomy" id="147645"/>
    <lineage>
        <taxon>Bacteria</taxon>
        <taxon>Pseudomonadati</taxon>
        <taxon>Pseudomonadota</taxon>
        <taxon>Alphaproteobacteria</taxon>
        <taxon>Rhodobacterales</taxon>
        <taxon>Paracoccaceae</taxon>
        <taxon>Paracoccus</taxon>
    </lineage>
</organism>
<comment type="subcellular location">
    <subcellularLocation>
        <location evidence="6">Cell membrane</location>
        <topology evidence="6">Multi-pass membrane protein</topology>
    </subcellularLocation>
    <subcellularLocation>
        <location evidence="1">Membrane</location>
    </subcellularLocation>
</comment>
<evidence type="ECO:0000256" key="2">
    <source>
        <dbReference type="ARBA" id="ARBA00007165"/>
    </source>
</evidence>
<dbReference type="GO" id="GO:0005886">
    <property type="term" value="C:plasma membrane"/>
    <property type="evidence" value="ECO:0007669"/>
    <property type="project" value="UniProtKB-SubCell"/>
</dbReference>
<dbReference type="InterPro" id="IPR045214">
    <property type="entry name" value="Surf1/Surf4"/>
</dbReference>
<dbReference type="EMBL" id="CP031080">
    <property type="protein sequence ID" value="AYF03572.1"/>
    <property type="molecule type" value="Genomic_DNA"/>
</dbReference>
<evidence type="ECO:0000256" key="4">
    <source>
        <dbReference type="ARBA" id="ARBA00022989"/>
    </source>
</evidence>
<name>A0A386UUJ6_9RHOB</name>
<geneLocation type="plasmid" evidence="8">
    <name>pyee2</name>
</geneLocation>
<evidence type="ECO:0000313" key="8">
    <source>
        <dbReference type="Proteomes" id="UP000272010"/>
    </source>
</evidence>
<keyword evidence="3 6" id="KW-0812">Transmembrane</keyword>
<feature type="transmembrane region" description="Helical" evidence="6">
    <location>
        <begin position="218"/>
        <end position="239"/>
    </location>
</feature>
<dbReference type="InterPro" id="IPR002994">
    <property type="entry name" value="Surf1/Shy1"/>
</dbReference>
<dbReference type="CDD" id="cd06662">
    <property type="entry name" value="SURF1"/>
    <property type="match status" value="1"/>
</dbReference>
<sequence length="247" mass="26576">MTQRAAPGGPRRRGAGWWLMALASALGVVVLCALGVWQVQRLHWKTDLIARVEARLAAPPAPAPGPGDWLGLTAKDDEYRRVAVTGRYDFAAEELAQAVTAQGPGFWVMTPLETSQGWAVWINRGFVPMDRREAADRARPDGTVEVTGLLRMTQPDGAFLRKNDPQAGRWYSRDVAALSAQHGIAQAAPYFIDAEAGAVAGALPVGGLTVVSFRNTHLSYALTWFAMAAGLAAASVFALRRDGRDEP</sequence>
<evidence type="ECO:0000313" key="7">
    <source>
        <dbReference type="EMBL" id="AYF03572.1"/>
    </source>
</evidence>
<dbReference type="PROSITE" id="PS50895">
    <property type="entry name" value="SURF1"/>
    <property type="match status" value="1"/>
</dbReference>
<dbReference type="PANTHER" id="PTHR23427">
    <property type="entry name" value="SURFEIT LOCUS PROTEIN"/>
    <property type="match status" value="1"/>
</dbReference>
<evidence type="ECO:0000256" key="5">
    <source>
        <dbReference type="ARBA" id="ARBA00023136"/>
    </source>
</evidence>
<dbReference type="AlphaFoldDB" id="A0A386UUJ6"/>
<keyword evidence="4 6" id="KW-1133">Transmembrane helix</keyword>
<dbReference type="Pfam" id="PF02104">
    <property type="entry name" value="SURF1"/>
    <property type="match status" value="1"/>
</dbReference>
<evidence type="ECO:0000256" key="6">
    <source>
        <dbReference type="RuleBase" id="RU363076"/>
    </source>
</evidence>
<proteinExistence type="inferred from homology"/>
<evidence type="ECO:0000256" key="3">
    <source>
        <dbReference type="ARBA" id="ARBA00022692"/>
    </source>
</evidence>
<keyword evidence="7" id="KW-0614">Plasmid</keyword>